<feature type="transmembrane region" description="Helical" evidence="6">
    <location>
        <begin position="257"/>
        <end position="276"/>
    </location>
</feature>
<dbReference type="PROSITE" id="PS50850">
    <property type="entry name" value="MFS"/>
    <property type="match status" value="1"/>
</dbReference>
<evidence type="ECO:0000256" key="5">
    <source>
        <dbReference type="SAM" id="MobiDB-lite"/>
    </source>
</evidence>
<dbReference type="PRINTS" id="PR01036">
    <property type="entry name" value="TCRTETB"/>
</dbReference>
<evidence type="ECO:0000259" key="7">
    <source>
        <dbReference type="PROSITE" id="PS50850"/>
    </source>
</evidence>
<dbReference type="InterPro" id="IPR011701">
    <property type="entry name" value="MFS"/>
</dbReference>
<feature type="transmembrane region" description="Helical" evidence="6">
    <location>
        <begin position="392"/>
        <end position="410"/>
    </location>
</feature>
<feature type="transmembrane region" description="Helical" evidence="6">
    <location>
        <begin position="58"/>
        <end position="84"/>
    </location>
</feature>
<feature type="transmembrane region" description="Helical" evidence="6">
    <location>
        <begin position="416"/>
        <end position="434"/>
    </location>
</feature>
<dbReference type="InterPro" id="IPR020846">
    <property type="entry name" value="MFS_dom"/>
</dbReference>
<feature type="compositionally biased region" description="Polar residues" evidence="5">
    <location>
        <begin position="1"/>
        <end position="11"/>
    </location>
</feature>
<comment type="caution">
    <text evidence="8">The sequence shown here is derived from an EMBL/GenBank/DDBJ whole genome shotgun (WGS) entry which is preliminary data.</text>
</comment>
<evidence type="ECO:0000256" key="3">
    <source>
        <dbReference type="ARBA" id="ARBA00022989"/>
    </source>
</evidence>
<feature type="transmembrane region" description="Helical" evidence="6">
    <location>
        <begin position="325"/>
        <end position="346"/>
    </location>
</feature>
<feature type="transmembrane region" description="Helical" evidence="6">
    <location>
        <begin position="288"/>
        <end position="305"/>
    </location>
</feature>
<dbReference type="InterPro" id="IPR036259">
    <property type="entry name" value="MFS_trans_sf"/>
</dbReference>
<dbReference type="EMBL" id="JAQQWI010000003">
    <property type="protein sequence ID" value="KAK8036904.1"/>
    <property type="molecule type" value="Genomic_DNA"/>
</dbReference>
<feature type="transmembrane region" description="Helical" evidence="6">
    <location>
        <begin position="216"/>
        <end position="236"/>
    </location>
</feature>
<dbReference type="PANTHER" id="PTHR23501">
    <property type="entry name" value="MAJOR FACILITATOR SUPERFAMILY"/>
    <property type="match status" value="1"/>
</dbReference>
<feature type="transmembrane region" description="Helical" evidence="6">
    <location>
        <begin position="366"/>
        <end position="385"/>
    </location>
</feature>
<keyword evidence="9" id="KW-1185">Reference proteome</keyword>
<feature type="transmembrane region" description="Helical" evidence="6">
    <location>
        <begin position="184"/>
        <end position="204"/>
    </location>
</feature>
<comment type="subcellular location">
    <subcellularLocation>
        <location evidence="1">Membrane</location>
        <topology evidence="1">Multi-pass membrane protein</topology>
    </subcellularLocation>
</comment>
<accession>A0ABR1ST54</accession>
<feature type="domain" description="Major facilitator superfamily (MFS) profile" evidence="7">
    <location>
        <begin position="61"/>
        <end position="553"/>
    </location>
</feature>
<feature type="transmembrane region" description="Helical" evidence="6">
    <location>
        <begin position="528"/>
        <end position="548"/>
    </location>
</feature>
<dbReference type="SUPFAM" id="SSF103473">
    <property type="entry name" value="MFS general substrate transporter"/>
    <property type="match status" value="1"/>
</dbReference>
<name>A0ABR1ST54_9PEZI</name>
<dbReference type="PANTHER" id="PTHR23501:SF199">
    <property type="entry name" value="MFS EFFLUX TRANSPORTER INPD-RELATED"/>
    <property type="match status" value="1"/>
</dbReference>
<keyword evidence="4 6" id="KW-0472">Membrane</keyword>
<dbReference type="CDD" id="cd17502">
    <property type="entry name" value="MFS_Azr1_MDR_like"/>
    <property type="match status" value="1"/>
</dbReference>
<sequence>MEQEQPTTTQGPGPAIACDEKADLAKTSTAESPPSSKEAETQEGDDDDDGKYPTGARLALIGVALCLGVFLIALDNSIIATAVPRISDEFNSLSDVGWYGSAYLLTTACLQLFFGKLYSYLPIKAVFIAAIGVFELGSLLCGVARNSVTLIVGRAVAGIGSAGVYSGALVILAHSVPVAKRPLYSGFIGAMNGISSVAGPLLGGVFTDKASWRWCFWINLPLGAITLAIIVFLFASPKLDDPPADQTMSEMIKRIDPVGSLLSMCAVICLLLALRWGGNEYDWSNGRIIALLVLFGVLLVAFLYMQWRQGENATVPPRLMGDRTVYASCLYAFGIGSSSFVLAYYLPVWFQAVQEVPAFDSGIRTLPLLLTVAVAAILGGALVTALGYYAPIMLLGTALMSVGAGLLTTLRPDATAAHWIGYQAIYGIGVGLGIQQPMIAVQTALDMKDIPTASCMIIFFQTMGGAIFISVAQSVFANQLYLSLRQNVPSLDAGALLAAGATNIRQIVPLALLDGVIAAYNSALTRSFFVTLALAALSVLGGVFIPWVNIKKKKKTDDDGKSADEATS</sequence>
<dbReference type="Proteomes" id="UP001396898">
    <property type="component" value="Unassembled WGS sequence"/>
</dbReference>
<evidence type="ECO:0000256" key="1">
    <source>
        <dbReference type="ARBA" id="ARBA00004141"/>
    </source>
</evidence>
<evidence type="ECO:0000313" key="8">
    <source>
        <dbReference type="EMBL" id="KAK8036904.1"/>
    </source>
</evidence>
<feature type="transmembrane region" description="Helical" evidence="6">
    <location>
        <begin position="455"/>
        <end position="476"/>
    </location>
</feature>
<keyword evidence="3 6" id="KW-1133">Transmembrane helix</keyword>
<organism evidence="8 9">
    <name type="scientific">Apiospora marii</name>
    <dbReference type="NCBI Taxonomy" id="335849"/>
    <lineage>
        <taxon>Eukaryota</taxon>
        <taxon>Fungi</taxon>
        <taxon>Dikarya</taxon>
        <taxon>Ascomycota</taxon>
        <taxon>Pezizomycotina</taxon>
        <taxon>Sordariomycetes</taxon>
        <taxon>Xylariomycetidae</taxon>
        <taxon>Amphisphaeriales</taxon>
        <taxon>Apiosporaceae</taxon>
        <taxon>Apiospora</taxon>
    </lineage>
</organism>
<evidence type="ECO:0000256" key="6">
    <source>
        <dbReference type="SAM" id="Phobius"/>
    </source>
</evidence>
<evidence type="ECO:0000313" key="9">
    <source>
        <dbReference type="Proteomes" id="UP001396898"/>
    </source>
</evidence>
<feature type="transmembrane region" description="Helical" evidence="6">
    <location>
        <begin position="151"/>
        <end position="172"/>
    </location>
</feature>
<dbReference type="Pfam" id="PF07690">
    <property type="entry name" value="MFS_1"/>
    <property type="match status" value="1"/>
</dbReference>
<feature type="transmembrane region" description="Helical" evidence="6">
    <location>
        <begin position="126"/>
        <end position="145"/>
    </location>
</feature>
<proteinExistence type="predicted"/>
<evidence type="ECO:0000256" key="4">
    <source>
        <dbReference type="ARBA" id="ARBA00023136"/>
    </source>
</evidence>
<feature type="compositionally biased region" description="Polar residues" evidence="5">
    <location>
        <begin position="26"/>
        <end position="35"/>
    </location>
</feature>
<reference evidence="8 9" key="1">
    <citation type="submission" date="2023-01" db="EMBL/GenBank/DDBJ databases">
        <title>Analysis of 21 Apiospora genomes using comparative genomics revels a genus with tremendous synthesis potential of carbohydrate active enzymes and secondary metabolites.</title>
        <authorList>
            <person name="Sorensen T."/>
        </authorList>
    </citation>
    <scope>NUCLEOTIDE SEQUENCE [LARGE SCALE GENOMIC DNA]</scope>
    <source>
        <strain evidence="8 9">CBS 20057</strain>
    </source>
</reference>
<feature type="region of interest" description="Disordered" evidence="5">
    <location>
        <begin position="1"/>
        <end position="50"/>
    </location>
</feature>
<feature type="transmembrane region" description="Helical" evidence="6">
    <location>
        <begin position="96"/>
        <end position="114"/>
    </location>
</feature>
<gene>
    <name evidence="8" type="ORF">PG991_001218</name>
</gene>
<protein>
    <recommendedName>
        <fullName evidence="7">Major facilitator superfamily (MFS) profile domain-containing protein</fullName>
    </recommendedName>
</protein>
<dbReference type="Gene3D" id="1.20.1250.20">
    <property type="entry name" value="MFS general substrate transporter like domains"/>
    <property type="match status" value="1"/>
</dbReference>
<keyword evidence="2 6" id="KW-0812">Transmembrane</keyword>
<evidence type="ECO:0000256" key="2">
    <source>
        <dbReference type="ARBA" id="ARBA00022692"/>
    </source>
</evidence>